<name>A0A238KXC9_9RHOB</name>
<sequence length="400" mass="44035">MSQLPKKIIVIAGYGWSLVNFRIELLKRMVANGHDVLALAPDIDEPTAAILEKWGIRHGHVRMNRTGTNPVQDFQTFVDLYRIFKKEKPDHIVPYTMKPIVYGGMAARLAGVPNQYALFTGLGYAFMEENPTGKRALVRATTVRLHRLALKSLKGAFYYNPSEEQDIRKFRLVPDSVPLHAVPGSGVDTSLFNAPPPPTDPVRFIMICRLLKSKGIPVLVEASRRLKAQGLKAEVCILGPMDTNPDAVTRVELDQWVSEGVINYLGETRDVRPFLQDSGVFVLPTVLREGVPRTILEAMACGRAVITTDAPGCGTTIRDGETGFVVPSHDAERLAEAMAKFIRDPSLITQMGAAGRKLACDVYDVHKINRLLLTTMGLEGEVAPQLLTEELGQKETAAAQ</sequence>
<proteinExistence type="predicted"/>
<dbReference type="Gene3D" id="3.40.50.2000">
    <property type="entry name" value="Glycogen Phosphorylase B"/>
    <property type="match status" value="2"/>
</dbReference>
<dbReference type="PANTHER" id="PTHR12526">
    <property type="entry name" value="GLYCOSYLTRANSFERASE"/>
    <property type="match status" value="1"/>
</dbReference>
<dbReference type="GO" id="GO:0102335">
    <property type="term" value="F:N,N'-diacetylbacillosaminyl-diphospho-undecaprenol alpha-1,3-N-acetylgalactosaminyltransferase activity"/>
    <property type="evidence" value="ECO:0007669"/>
    <property type="project" value="UniProtKB-EC"/>
</dbReference>
<protein>
    <submittedName>
        <fullName evidence="2">N, N'-diacetylbacillosaminyl-diphospho-undecaprenol alpha-1,3-N-acetylgalactosaminyltransferase</fullName>
        <ecNumber evidence="2">2.4.1.290</ecNumber>
    </submittedName>
</protein>
<dbReference type="EMBL" id="FXYE01000002">
    <property type="protein sequence ID" value="SMX47348.1"/>
    <property type="molecule type" value="Genomic_DNA"/>
</dbReference>
<dbReference type="Pfam" id="PF13692">
    <property type="entry name" value="Glyco_trans_1_4"/>
    <property type="match status" value="1"/>
</dbReference>
<reference evidence="3" key="1">
    <citation type="submission" date="2017-05" db="EMBL/GenBank/DDBJ databases">
        <authorList>
            <person name="Rodrigo-Torres L."/>
            <person name="Arahal R. D."/>
            <person name="Lucena T."/>
        </authorList>
    </citation>
    <scope>NUCLEOTIDE SEQUENCE [LARGE SCALE GENOMIC DNA]</scope>
    <source>
        <strain evidence="3">CECT 8621</strain>
    </source>
</reference>
<evidence type="ECO:0000259" key="1">
    <source>
        <dbReference type="Pfam" id="PF13477"/>
    </source>
</evidence>
<dbReference type="AlphaFoldDB" id="A0A238KXC9"/>
<dbReference type="Proteomes" id="UP000202922">
    <property type="component" value="Unassembled WGS sequence"/>
</dbReference>
<dbReference type="CDD" id="cd03808">
    <property type="entry name" value="GT4_CapM-like"/>
    <property type="match status" value="1"/>
</dbReference>
<keyword evidence="2" id="KW-0328">Glycosyltransferase</keyword>
<feature type="domain" description="Glycosyltransferase subfamily 4-like N-terminal" evidence="1">
    <location>
        <begin position="24"/>
        <end position="141"/>
    </location>
</feature>
<dbReference type="OrthoDB" id="9807414at2"/>
<keyword evidence="3" id="KW-1185">Reference proteome</keyword>
<dbReference type="PANTHER" id="PTHR12526:SF638">
    <property type="entry name" value="SPORE COAT PROTEIN SA"/>
    <property type="match status" value="1"/>
</dbReference>
<dbReference type="SUPFAM" id="SSF53756">
    <property type="entry name" value="UDP-Glycosyltransferase/glycogen phosphorylase"/>
    <property type="match status" value="1"/>
</dbReference>
<dbReference type="InterPro" id="IPR028098">
    <property type="entry name" value="Glyco_trans_4-like_N"/>
</dbReference>
<dbReference type="Pfam" id="PF13477">
    <property type="entry name" value="Glyco_trans_4_2"/>
    <property type="match status" value="1"/>
</dbReference>
<keyword evidence="2" id="KW-0808">Transferase</keyword>
<evidence type="ECO:0000313" key="2">
    <source>
        <dbReference type="EMBL" id="SMX47348.1"/>
    </source>
</evidence>
<organism evidence="2 3">
    <name type="scientific">Actibacterium lipolyticum</name>
    <dbReference type="NCBI Taxonomy" id="1524263"/>
    <lineage>
        <taxon>Bacteria</taxon>
        <taxon>Pseudomonadati</taxon>
        <taxon>Pseudomonadota</taxon>
        <taxon>Alphaproteobacteria</taxon>
        <taxon>Rhodobacterales</taxon>
        <taxon>Roseobacteraceae</taxon>
        <taxon>Actibacterium</taxon>
    </lineage>
</organism>
<dbReference type="EC" id="2.4.1.290" evidence="2"/>
<dbReference type="RefSeq" id="WP_093968431.1">
    <property type="nucleotide sequence ID" value="NZ_FXYE01000002.1"/>
</dbReference>
<evidence type="ECO:0000313" key="3">
    <source>
        <dbReference type="Proteomes" id="UP000202922"/>
    </source>
</evidence>
<gene>
    <name evidence="2" type="primary">pglA</name>
    <name evidence="2" type="ORF">COL8621_03415</name>
</gene>
<accession>A0A238KXC9</accession>